<evidence type="ECO:0000313" key="1">
    <source>
        <dbReference type="EMBL" id="CAV18713.1"/>
    </source>
</evidence>
<dbReference type="KEGG" id="vsp:VS_1544"/>
<name>B7VNY1_VIBA3</name>
<dbReference type="STRING" id="575788.VS_1544"/>
<evidence type="ECO:0000313" key="2">
    <source>
        <dbReference type="Proteomes" id="UP000009100"/>
    </source>
</evidence>
<proteinExistence type="predicted"/>
<dbReference type="HOGENOM" id="CLU_185798_0_0_6"/>
<organism evidence="1 2">
    <name type="scientific">Vibrio atlanticus (strain LGP32)</name>
    <name type="common">Vibrio splendidus (strain Mel32)</name>
    <dbReference type="NCBI Taxonomy" id="575788"/>
    <lineage>
        <taxon>Bacteria</taxon>
        <taxon>Pseudomonadati</taxon>
        <taxon>Pseudomonadota</taxon>
        <taxon>Gammaproteobacteria</taxon>
        <taxon>Vibrionales</taxon>
        <taxon>Vibrionaceae</taxon>
        <taxon>Vibrio</taxon>
    </lineage>
</organism>
<protein>
    <submittedName>
        <fullName evidence="1">Uncharacterized protein</fullName>
    </submittedName>
</protein>
<gene>
    <name evidence="1" type="ordered locus">VS_1544</name>
</gene>
<reference evidence="1 2" key="1">
    <citation type="submission" date="2009-02" db="EMBL/GenBank/DDBJ databases">
        <title>Vibrio splendidus str. LGP32 complete genome.</title>
        <authorList>
            <person name="Mazel D."/>
            <person name="Le Roux F."/>
        </authorList>
    </citation>
    <scope>NUCLEOTIDE SEQUENCE [LARGE SCALE GENOMIC DNA]</scope>
    <source>
        <strain evidence="1 2">LGP32</strain>
    </source>
</reference>
<dbReference type="AlphaFoldDB" id="B7VNY1"/>
<dbReference type="EMBL" id="FM954972">
    <property type="protein sequence ID" value="CAV18713.1"/>
    <property type="molecule type" value="Genomic_DNA"/>
</dbReference>
<dbReference type="Proteomes" id="UP000009100">
    <property type="component" value="Chromosome 1"/>
</dbReference>
<sequence length="109" mass="12076">MPDVCSFLVSALKGSCMNLDKAKKRIAKQVKKGDNGYPKITLAYYGTTKDLATEVSVQFMLGESDGVQEERFSCETEIRDNELIQTTLLKIIERANVNSVIEVEGVTVL</sequence>
<dbReference type="eggNOG" id="ENOG5032T5R">
    <property type="taxonomic scope" value="Bacteria"/>
</dbReference>
<accession>B7VNY1</accession>